<sequence length="494" mass="57227">METYSNLEKLSNDLKNLFQNQNQNENENENYFDFEIICQKNTKKKPISFKTHKSILSTRSAYFKSMFNSKMKEYQENKLILKDFSSSILSSILNYFYSGKIEINLENAVEILIFSSKYLIDELIQFASQFIKENCQVENVVDLLKICESLNLQNIASFCYQFILDHFGEIVKSFAFQDLEENHLNLILSNDQIMVDEIDIFYGLINWGKHKSMIEKETKDLDSNEKLELKNNLKNILHKIRFIDIQEKELSYIFDMDIVPKSISEKMQQFRSNKIGKKTKNLVYLQKFQEEAEKDGSLIFNSRIRLNSRILKDWEYIQIVRQWVPDPDILHVNSLGFSAQRDGFSSRAFHNACDDKGSTLVFIKTKDGFIFGGFTSVGFKSGSPGLLKDEFAFLFTLKNPSNFPPSKFPIYPDRIKSAVESISSSGPIFGSFAPSISSIQYSDIGIHPNLKRGGSDFGFVYQLPSEMRYRSSESRSFFGGSFSWEIEEIEIYLK</sequence>
<dbReference type="InterPro" id="IPR006571">
    <property type="entry name" value="TLDc_dom"/>
</dbReference>
<dbReference type="PROSITE" id="PS50097">
    <property type="entry name" value="BTB"/>
    <property type="match status" value="1"/>
</dbReference>
<dbReference type="InterPro" id="IPR011333">
    <property type="entry name" value="SKP1/BTB/POZ_sf"/>
</dbReference>
<accession>A0A9Q0L6J0</accession>
<dbReference type="Pfam" id="PF07534">
    <property type="entry name" value="TLD"/>
    <property type="match status" value="1"/>
</dbReference>
<dbReference type="PANTHER" id="PTHR24410:SF23">
    <property type="entry name" value="BTB DOMAIN-CONTAINING PROTEIN-RELATED"/>
    <property type="match status" value="1"/>
</dbReference>
<evidence type="ECO:0000259" key="1">
    <source>
        <dbReference type="PROSITE" id="PS50097"/>
    </source>
</evidence>
<dbReference type="InterPro" id="IPR000210">
    <property type="entry name" value="BTB/POZ_dom"/>
</dbReference>
<dbReference type="Pfam" id="PF07707">
    <property type="entry name" value="BACK"/>
    <property type="match status" value="1"/>
</dbReference>
<dbReference type="CDD" id="cd18186">
    <property type="entry name" value="BTB_POZ_ZBTB_KLHL-like"/>
    <property type="match status" value="1"/>
</dbReference>
<dbReference type="InterPro" id="IPR051481">
    <property type="entry name" value="BTB-POZ/Galectin-3-binding"/>
</dbReference>
<dbReference type="SMART" id="SM00875">
    <property type="entry name" value="BACK"/>
    <property type="match status" value="1"/>
</dbReference>
<dbReference type="InterPro" id="IPR011705">
    <property type="entry name" value="BACK"/>
</dbReference>
<evidence type="ECO:0000313" key="3">
    <source>
        <dbReference type="EMBL" id="KAJ5066315.1"/>
    </source>
</evidence>
<dbReference type="CDD" id="cd14733">
    <property type="entry name" value="BACK"/>
    <property type="match status" value="1"/>
</dbReference>
<dbReference type="Proteomes" id="UP001149090">
    <property type="component" value="Unassembled WGS sequence"/>
</dbReference>
<organism evidence="3 4">
    <name type="scientific">Anaeramoeba ignava</name>
    <name type="common">Anaerobic marine amoeba</name>
    <dbReference type="NCBI Taxonomy" id="1746090"/>
    <lineage>
        <taxon>Eukaryota</taxon>
        <taxon>Metamonada</taxon>
        <taxon>Anaeramoebidae</taxon>
        <taxon>Anaeramoeba</taxon>
    </lineage>
</organism>
<comment type="caution">
    <text evidence="3">The sequence shown here is derived from an EMBL/GenBank/DDBJ whole genome shotgun (WGS) entry which is preliminary data.</text>
</comment>
<reference evidence="3" key="1">
    <citation type="submission" date="2022-10" db="EMBL/GenBank/DDBJ databases">
        <title>Novel sulphate-reducing endosymbionts in the free-living metamonad Anaeramoeba.</title>
        <authorList>
            <person name="Jerlstrom-Hultqvist J."/>
            <person name="Cepicka I."/>
            <person name="Gallot-Lavallee L."/>
            <person name="Salas-Leiva D."/>
            <person name="Curtis B.A."/>
            <person name="Zahonova K."/>
            <person name="Pipaliya S."/>
            <person name="Dacks J."/>
            <person name="Roger A.J."/>
        </authorList>
    </citation>
    <scope>NUCLEOTIDE SEQUENCE</scope>
    <source>
        <strain evidence="3">BMAN</strain>
    </source>
</reference>
<dbReference type="OrthoDB" id="25620at2759"/>
<dbReference type="SMART" id="SM00225">
    <property type="entry name" value="BTB"/>
    <property type="match status" value="1"/>
</dbReference>
<dbReference type="AlphaFoldDB" id="A0A9Q0L6J0"/>
<keyword evidence="4" id="KW-1185">Reference proteome</keyword>
<evidence type="ECO:0000313" key="4">
    <source>
        <dbReference type="Proteomes" id="UP001149090"/>
    </source>
</evidence>
<dbReference type="SMART" id="SM00584">
    <property type="entry name" value="TLDc"/>
    <property type="match status" value="1"/>
</dbReference>
<dbReference type="Pfam" id="PF00651">
    <property type="entry name" value="BTB"/>
    <property type="match status" value="1"/>
</dbReference>
<feature type="domain" description="TLDc" evidence="2">
    <location>
        <begin position="309"/>
        <end position="494"/>
    </location>
</feature>
<gene>
    <name evidence="3" type="ORF">M0811_03649</name>
</gene>
<proteinExistence type="predicted"/>
<protein>
    <submittedName>
        <fullName evidence="3">Pep-cterm sorting domain-containing protein</fullName>
    </submittedName>
</protein>
<name>A0A9Q0L6J0_ANAIG</name>
<evidence type="ECO:0000259" key="2">
    <source>
        <dbReference type="PROSITE" id="PS51886"/>
    </source>
</evidence>
<dbReference type="EMBL" id="JAPDFW010000147">
    <property type="protein sequence ID" value="KAJ5066315.1"/>
    <property type="molecule type" value="Genomic_DNA"/>
</dbReference>
<dbReference type="PANTHER" id="PTHR24410">
    <property type="entry name" value="HL07962P-RELATED"/>
    <property type="match status" value="1"/>
</dbReference>
<dbReference type="Gene3D" id="3.30.710.10">
    <property type="entry name" value="Potassium Channel Kv1.1, Chain A"/>
    <property type="match status" value="1"/>
</dbReference>
<dbReference type="SUPFAM" id="SSF54695">
    <property type="entry name" value="POZ domain"/>
    <property type="match status" value="1"/>
</dbReference>
<dbReference type="PROSITE" id="PS51886">
    <property type="entry name" value="TLDC"/>
    <property type="match status" value="1"/>
</dbReference>
<feature type="domain" description="BTB" evidence="1">
    <location>
        <begin position="32"/>
        <end position="105"/>
    </location>
</feature>
<dbReference type="Gene3D" id="1.25.40.420">
    <property type="match status" value="1"/>
</dbReference>